<protein>
    <recommendedName>
        <fullName evidence="5">Spore coat protein</fullName>
    </recommendedName>
</protein>
<organism evidence="3 4">
    <name type="scientific">Paenibacillus oryzae</name>
    <dbReference type="NCBI Taxonomy" id="1844972"/>
    <lineage>
        <taxon>Bacteria</taxon>
        <taxon>Bacillati</taxon>
        <taxon>Bacillota</taxon>
        <taxon>Bacilli</taxon>
        <taxon>Bacillales</taxon>
        <taxon>Paenibacillaceae</taxon>
        <taxon>Paenibacillus</taxon>
    </lineage>
</organism>
<feature type="transmembrane region" description="Helical" evidence="2">
    <location>
        <begin position="7"/>
        <end position="30"/>
    </location>
</feature>
<evidence type="ECO:0000313" key="4">
    <source>
        <dbReference type="Proteomes" id="UP000092024"/>
    </source>
</evidence>
<dbReference type="Proteomes" id="UP000092024">
    <property type="component" value="Unassembled WGS sequence"/>
</dbReference>
<evidence type="ECO:0000256" key="1">
    <source>
        <dbReference type="SAM" id="MobiDB-lite"/>
    </source>
</evidence>
<reference evidence="3 4" key="1">
    <citation type="submission" date="2016-05" db="EMBL/GenBank/DDBJ databases">
        <title>Paenibacillus oryzae. sp. nov., isolated from the rice root.</title>
        <authorList>
            <person name="Zhang J."/>
            <person name="Zhang X."/>
        </authorList>
    </citation>
    <scope>NUCLEOTIDE SEQUENCE [LARGE SCALE GENOMIC DNA]</scope>
    <source>
        <strain evidence="3 4">1DrF-4</strain>
    </source>
</reference>
<dbReference type="AlphaFoldDB" id="A0A1A5YMN1"/>
<keyword evidence="2" id="KW-0472">Membrane</keyword>
<keyword evidence="2" id="KW-0812">Transmembrane</keyword>
<keyword evidence="4" id="KW-1185">Reference proteome</keyword>
<evidence type="ECO:0000256" key="2">
    <source>
        <dbReference type="SAM" id="Phobius"/>
    </source>
</evidence>
<dbReference type="OrthoDB" id="2662662at2"/>
<comment type="caution">
    <text evidence="3">The sequence shown here is derived from an EMBL/GenBank/DDBJ whole genome shotgun (WGS) entry which is preliminary data.</text>
</comment>
<evidence type="ECO:0000313" key="3">
    <source>
        <dbReference type="EMBL" id="OBR66645.1"/>
    </source>
</evidence>
<dbReference type="RefSeq" id="WP_068681527.1">
    <property type="nucleotide sequence ID" value="NZ_LYPA01000045.1"/>
</dbReference>
<gene>
    <name evidence="3" type="ORF">A7K91_07255</name>
</gene>
<dbReference type="STRING" id="1844972.A7K91_07255"/>
<sequence length="220" mass="24056">MLKGIVWLAKLVAGGLILSFLCIWTTGYIVTSYVEGLLKQYELPLEVPPMAVSGVWGKLWGSEPLMAESGAEGSKPDAEESTGFANGKNQQEGEKESDAQDPEPTKMPNAAEVLGEIEQEAPVKAGSDIDHSPEGLPIEGEETAVTTDEMLDVKAEMSQADKDHIFSLLMLKLPQEALQSISFLMEEGLTEGELIQIQQLLAQHLDAEEYDSMMEILKKY</sequence>
<proteinExistence type="predicted"/>
<name>A0A1A5YMN1_9BACL</name>
<evidence type="ECO:0008006" key="5">
    <source>
        <dbReference type="Google" id="ProtNLM"/>
    </source>
</evidence>
<dbReference type="EMBL" id="LYPA01000045">
    <property type="protein sequence ID" value="OBR66645.1"/>
    <property type="molecule type" value="Genomic_DNA"/>
</dbReference>
<feature type="region of interest" description="Disordered" evidence="1">
    <location>
        <begin position="67"/>
        <end position="107"/>
    </location>
</feature>
<accession>A0A1A5YMN1</accession>
<keyword evidence="2" id="KW-1133">Transmembrane helix</keyword>